<sequence>MRHITASILIAAALTLSACSADSNDAPSNGSDENSSSSQDSNASSSKEAKEVIGTWEQEQGEGEHKSTFTASVTEDVITVEWDFGPSSEEPLWVGTFDAAKAAKGETVTSKKDAGGIDPASDLMMPDTLDVKIEDDQLKFTIDTDGYPLDAALKKVDDEPKITSELQNTDSTRSFKDNVLELPTATVTITGHHVIDPGSTGNRFGDKPIVLFDFEMTNKTDKDLKPSDFSIFFTAIQDNNENSINELEPGFSESTDLENMTDSIKKGGTVKGSSAFELDDLTTPVELVAKDNFGETEVGSQTYKLEESTPMDPAPKDEGSSPELPKKKEKDTHSV</sequence>
<gene>
    <name evidence="5" type="ORF">JDP02_02630</name>
</gene>
<dbReference type="RefSeq" id="WP_200435391.1">
    <property type="nucleotide sequence ID" value="NZ_JAEHFL010000003.1"/>
</dbReference>
<evidence type="ECO:0000259" key="4">
    <source>
        <dbReference type="Pfam" id="PF16729"/>
    </source>
</evidence>
<feature type="signal peptide" evidence="3">
    <location>
        <begin position="1"/>
        <end position="21"/>
    </location>
</feature>
<feature type="chain" id="PRO_5034112926" evidence="3">
    <location>
        <begin position="22"/>
        <end position="335"/>
    </location>
</feature>
<dbReference type="PROSITE" id="PS51257">
    <property type="entry name" value="PROKAR_LIPOPROTEIN"/>
    <property type="match status" value="1"/>
</dbReference>
<feature type="region of interest" description="Disordered" evidence="2">
    <location>
        <begin position="20"/>
        <end position="68"/>
    </location>
</feature>
<feature type="domain" description="DUF5067" evidence="4">
    <location>
        <begin position="167"/>
        <end position="290"/>
    </location>
</feature>
<evidence type="ECO:0000256" key="1">
    <source>
        <dbReference type="ARBA" id="ARBA00022729"/>
    </source>
</evidence>
<reference evidence="5 6" key="1">
    <citation type="submission" date="2020-12" db="EMBL/GenBank/DDBJ databases">
        <title>Draft genome sequence of the commensal strain Corynebacterium tuberculostearicum MFP09/CIP 102622 isolated from human skin.</title>
        <authorList>
            <person name="Boukerb A.M."/>
            <person name="Janvier X."/>
            <person name="Feuilloley M.G.J."/>
            <person name="Groboillot A."/>
        </authorList>
    </citation>
    <scope>NUCLEOTIDE SEQUENCE [LARGE SCALE GENOMIC DNA]</scope>
    <source>
        <strain evidence="5 6">CIP 102622</strain>
    </source>
</reference>
<dbReference type="EMBL" id="JAEHFL010000003">
    <property type="protein sequence ID" value="MBK3427408.1"/>
    <property type="molecule type" value="Genomic_DNA"/>
</dbReference>
<evidence type="ECO:0000313" key="6">
    <source>
        <dbReference type="Proteomes" id="UP000603369"/>
    </source>
</evidence>
<feature type="compositionally biased region" description="Low complexity" evidence="2">
    <location>
        <begin position="28"/>
        <end position="46"/>
    </location>
</feature>
<evidence type="ECO:0000256" key="3">
    <source>
        <dbReference type="SAM" id="SignalP"/>
    </source>
</evidence>
<dbReference type="Pfam" id="PF16729">
    <property type="entry name" value="DUF5067"/>
    <property type="match status" value="1"/>
</dbReference>
<dbReference type="InterPro" id="IPR029050">
    <property type="entry name" value="Immunoprotect_excell_Ig-like"/>
</dbReference>
<dbReference type="InterPro" id="IPR031989">
    <property type="entry name" value="DUF5067"/>
</dbReference>
<dbReference type="Proteomes" id="UP000603369">
    <property type="component" value="Unassembled WGS sequence"/>
</dbReference>
<organism evidence="5 6">
    <name type="scientific">Corynebacterium tuberculostearicum</name>
    <dbReference type="NCBI Taxonomy" id="38304"/>
    <lineage>
        <taxon>Bacteria</taxon>
        <taxon>Bacillati</taxon>
        <taxon>Actinomycetota</taxon>
        <taxon>Actinomycetes</taxon>
        <taxon>Mycobacteriales</taxon>
        <taxon>Corynebacteriaceae</taxon>
        <taxon>Corynebacterium</taxon>
    </lineage>
</organism>
<comment type="caution">
    <text evidence="5">The sequence shown here is derived from an EMBL/GenBank/DDBJ whole genome shotgun (WGS) entry which is preliminary data.</text>
</comment>
<evidence type="ECO:0000256" key="2">
    <source>
        <dbReference type="SAM" id="MobiDB-lite"/>
    </source>
</evidence>
<feature type="compositionally biased region" description="Basic and acidic residues" evidence="2">
    <location>
        <begin position="314"/>
        <end position="335"/>
    </location>
</feature>
<protein>
    <submittedName>
        <fullName evidence="5">DUF5067 domain-containing protein</fullName>
    </submittedName>
</protein>
<dbReference type="Gene3D" id="2.60.40.1240">
    <property type="match status" value="1"/>
</dbReference>
<dbReference type="AlphaFoldDB" id="A0A8I1HQQ1"/>
<accession>A0A8I1HQQ1</accession>
<feature type="region of interest" description="Disordered" evidence="2">
    <location>
        <begin position="292"/>
        <end position="335"/>
    </location>
</feature>
<keyword evidence="6" id="KW-1185">Reference proteome</keyword>
<keyword evidence="1 3" id="KW-0732">Signal</keyword>
<name>A0A8I1HQQ1_9CORY</name>
<proteinExistence type="predicted"/>
<evidence type="ECO:0000313" key="5">
    <source>
        <dbReference type="EMBL" id="MBK3427408.1"/>
    </source>
</evidence>